<dbReference type="AlphaFoldDB" id="A0A9P4MUA3"/>
<dbReference type="OrthoDB" id="4502894at2759"/>
<feature type="transmembrane region" description="Helical" evidence="2">
    <location>
        <begin position="81"/>
        <end position="105"/>
    </location>
</feature>
<sequence>MEHMQDGTSIVSGTLGTLSTVFYYILFPLIKIFQVALFILSPFWTILSFVLLPVTTLLQGIWSVLLFPLRWKLLQKFETIYIFLGIGAIIGVLAAATIHLCFNFLSSVLSVDSRHGTQRLGRTAASYRATREKRKARPAGYPSPRNRTKGFDTTYGQPGLLSQTIIEEGDSEF</sequence>
<keyword evidence="2" id="KW-0472">Membrane</keyword>
<keyword evidence="2" id="KW-0812">Transmembrane</keyword>
<keyword evidence="4" id="KW-1185">Reference proteome</keyword>
<protein>
    <submittedName>
        <fullName evidence="3">Uncharacterized protein</fullName>
    </submittedName>
</protein>
<comment type="caution">
    <text evidence="3">The sequence shown here is derived from an EMBL/GenBank/DDBJ whole genome shotgun (WGS) entry which is preliminary data.</text>
</comment>
<accession>A0A9P4MUA3</accession>
<keyword evidence="2" id="KW-1133">Transmembrane helix</keyword>
<feature type="region of interest" description="Disordered" evidence="1">
    <location>
        <begin position="129"/>
        <end position="157"/>
    </location>
</feature>
<evidence type="ECO:0000256" key="1">
    <source>
        <dbReference type="SAM" id="MobiDB-lite"/>
    </source>
</evidence>
<proteinExistence type="predicted"/>
<evidence type="ECO:0000313" key="4">
    <source>
        <dbReference type="Proteomes" id="UP000799536"/>
    </source>
</evidence>
<dbReference type="EMBL" id="ML993903">
    <property type="protein sequence ID" value="KAF2203436.1"/>
    <property type="molecule type" value="Genomic_DNA"/>
</dbReference>
<evidence type="ECO:0000313" key="3">
    <source>
        <dbReference type="EMBL" id="KAF2203436.1"/>
    </source>
</evidence>
<feature type="transmembrane region" description="Helical" evidence="2">
    <location>
        <begin position="46"/>
        <end position="69"/>
    </location>
</feature>
<dbReference type="Proteomes" id="UP000799536">
    <property type="component" value="Unassembled WGS sequence"/>
</dbReference>
<gene>
    <name evidence="3" type="ORF">GQ43DRAFT_265047</name>
</gene>
<reference evidence="3" key="1">
    <citation type="journal article" date="2020" name="Stud. Mycol.">
        <title>101 Dothideomycetes genomes: a test case for predicting lifestyles and emergence of pathogens.</title>
        <authorList>
            <person name="Haridas S."/>
            <person name="Albert R."/>
            <person name="Binder M."/>
            <person name="Bloem J."/>
            <person name="Labutti K."/>
            <person name="Salamov A."/>
            <person name="Andreopoulos B."/>
            <person name="Baker S."/>
            <person name="Barry K."/>
            <person name="Bills G."/>
            <person name="Bluhm B."/>
            <person name="Cannon C."/>
            <person name="Castanera R."/>
            <person name="Culley D."/>
            <person name="Daum C."/>
            <person name="Ezra D."/>
            <person name="Gonzalez J."/>
            <person name="Henrissat B."/>
            <person name="Kuo A."/>
            <person name="Liang C."/>
            <person name="Lipzen A."/>
            <person name="Lutzoni F."/>
            <person name="Magnuson J."/>
            <person name="Mondo S."/>
            <person name="Nolan M."/>
            <person name="Ohm R."/>
            <person name="Pangilinan J."/>
            <person name="Park H.-J."/>
            <person name="Ramirez L."/>
            <person name="Alfaro M."/>
            <person name="Sun H."/>
            <person name="Tritt A."/>
            <person name="Yoshinaga Y."/>
            <person name="Zwiers L.-H."/>
            <person name="Turgeon B."/>
            <person name="Goodwin S."/>
            <person name="Spatafora J."/>
            <person name="Crous P."/>
            <person name="Grigoriev I."/>
        </authorList>
    </citation>
    <scope>NUCLEOTIDE SEQUENCE</scope>
    <source>
        <strain evidence="3">ATCC 74209</strain>
    </source>
</reference>
<evidence type="ECO:0000256" key="2">
    <source>
        <dbReference type="SAM" id="Phobius"/>
    </source>
</evidence>
<name>A0A9P4MUA3_9PLEO</name>
<organism evidence="3 4">
    <name type="scientific">Delitschia confertaspora ATCC 74209</name>
    <dbReference type="NCBI Taxonomy" id="1513339"/>
    <lineage>
        <taxon>Eukaryota</taxon>
        <taxon>Fungi</taxon>
        <taxon>Dikarya</taxon>
        <taxon>Ascomycota</taxon>
        <taxon>Pezizomycotina</taxon>
        <taxon>Dothideomycetes</taxon>
        <taxon>Pleosporomycetidae</taxon>
        <taxon>Pleosporales</taxon>
        <taxon>Delitschiaceae</taxon>
        <taxon>Delitschia</taxon>
    </lineage>
</organism>